<dbReference type="CDD" id="cd18012">
    <property type="entry name" value="DEXQc_arch_SWI2_SNF2"/>
    <property type="match status" value="1"/>
</dbReference>
<dbReference type="Pfam" id="PF00176">
    <property type="entry name" value="SNF2-rel_dom"/>
    <property type="match status" value="1"/>
</dbReference>
<keyword evidence="2" id="KW-0479">Metal-binding</keyword>
<dbReference type="InterPro" id="IPR001650">
    <property type="entry name" value="Helicase_C-like"/>
</dbReference>
<keyword evidence="6" id="KW-0547">Nucleotide-binding</keyword>
<keyword evidence="7" id="KW-1185">Reference proteome</keyword>
<sequence>MMKKSSLLQMFNRDTIGENHIKGKRVFENDLVESMDIVEEENIICIDGNVISENLFNEYKTTIEVDIRNKKILYTYCTCADYKNNGRLRKNYSCKHVVGTFYKALEELGDEDKEIEDGDNVDILSLLLPEEKEKPEIKIEVYINKDKWNGNISAEFRIGLKKVSSNKLYVLRDINQFLIGFYNKIPIKYSENFSFDLNKQVLSTKDKVLIEFIETLKKIEKNSKEKIISGKYIYIPEYFLRDFFKVISNHRIYLNEGFFNRPVDGEINFDIPMIDFDMKIIGDKYVLKCPSGMAMPLNDKGNVFIYGTTIVLPPYDFCYRINNYLKIFNKCDVVTIPIENEEKVLKELIPSIKKITKNLILSKKVQDKIVDEPVKFHFYFDRENEEVTLTLKVSYGRYQFNILDEFEEKIIYRDKKSEDKIIGTLRTLGFEAIKNKFHIIYGDDYIFNFFKYKINILQDIGEVYYSENFKGIKSIGSKFISGEIAAGKYDYFEMKFKLGDIPESETKNILRAFRDNVKYYKLDNGEFLDIEEIEMRRFLKLIDAVAPFDIESNEVSIPKNKGIFLNNYLEENNIKYIKGKPELSKLKKKLDSIGEKRFKIPKNINGVLREYQVIGFKWMKTIEELGFGGILGDEMGLGKTIQAITFISAGKGKKSLVVTPTSLIYNWKNEFEKFAPTLKVVINNGDKDTRREVLNESDDFDIIITTYNLLKGDIEYYKDMDFDYFILDEAQYIKNPHSQNSKMVKEIKAKVKFALTGTPMENSLMELWSIFDFIMPGYLYDEKTFSVRYHKKLREDKVVIEELNKLIEPFILRRKKCDVVKELPEKIEKIVEVELEEEQKKVYGVYSKYATELIEKKVQDGEFESSKIEILSYITKLRQIALDPSVTINDYDGGSGKIEALMELLQHAIEENHKILVFSQFTSILSNIARRLEGEKIDFSYLDGSIPAKKRMTLVENFNNGDDSVFLISLKAGGTGLNLTSADIVVHFDPWWNPAVENQATDRAHRIGQKNVVEVIKLVSRGTIEEKIVKLQKDKEKLIEKVIDEGSSSDNIVKDLDEKSLLEILEFDI</sequence>
<dbReference type="Gene3D" id="3.40.50.300">
    <property type="entry name" value="P-loop containing nucleotide triphosphate hydrolases"/>
    <property type="match status" value="1"/>
</dbReference>
<keyword evidence="2" id="KW-0863">Zinc-finger</keyword>
<dbReference type="Pfam" id="PF08455">
    <property type="entry name" value="SNF2_assoc"/>
    <property type="match status" value="1"/>
</dbReference>
<dbReference type="PROSITE" id="PS51194">
    <property type="entry name" value="HELICASE_CTER"/>
    <property type="match status" value="1"/>
</dbReference>
<dbReference type="InterPro" id="IPR014001">
    <property type="entry name" value="Helicase_ATP-bd"/>
</dbReference>
<dbReference type="GO" id="GO:0008270">
    <property type="term" value="F:zinc ion binding"/>
    <property type="evidence" value="ECO:0007669"/>
    <property type="project" value="UniProtKB-KW"/>
</dbReference>
<dbReference type="PATRIC" id="fig|1216932.3.peg.802"/>
<dbReference type="KEGG" id="clt:CM240_0816"/>
<dbReference type="InterPro" id="IPR013663">
    <property type="entry name" value="Helicase_SWF/SNF/SWI_bac"/>
</dbReference>
<keyword evidence="2" id="KW-0862">Zinc</keyword>
<feature type="domain" description="SWIM-type" evidence="3">
    <location>
        <begin position="61"/>
        <end position="105"/>
    </location>
</feature>
<proteinExistence type="predicted"/>
<dbReference type="InterPro" id="IPR049730">
    <property type="entry name" value="SNF2/RAD54-like_C"/>
</dbReference>
<dbReference type="RefSeq" id="WP_044036722.1">
    <property type="nucleotide sequence ID" value="NZ_HG917868.1"/>
</dbReference>
<dbReference type="Pfam" id="PF00271">
    <property type="entry name" value="Helicase_C"/>
    <property type="match status" value="1"/>
</dbReference>
<evidence type="ECO:0000259" key="5">
    <source>
        <dbReference type="PROSITE" id="PS51194"/>
    </source>
</evidence>
<dbReference type="eggNOG" id="COG4715">
    <property type="taxonomic scope" value="Bacteria"/>
</dbReference>
<dbReference type="Gene3D" id="3.40.50.10810">
    <property type="entry name" value="Tandem AAA-ATPase domain"/>
    <property type="match status" value="1"/>
</dbReference>
<feature type="domain" description="Helicase C-terminal" evidence="5">
    <location>
        <begin position="897"/>
        <end position="1057"/>
    </location>
</feature>
<dbReference type="PROSITE" id="PS51192">
    <property type="entry name" value="HELICASE_ATP_BIND_1"/>
    <property type="match status" value="1"/>
</dbReference>
<dbReference type="Proteomes" id="UP000019426">
    <property type="component" value="Chromosome M2/40_rep1"/>
</dbReference>
<dbReference type="SMART" id="SM00487">
    <property type="entry name" value="DEXDc"/>
    <property type="match status" value="1"/>
</dbReference>
<dbReference type="InterPro" id="IPR038718">
    <property type="entry name" value="SNF2-like_sf"/>
</dbReference>
<evidence type="ECO:0000313" key="7">
    <source>
        <dbReference type="Proteomes" id="UP000019426"/>
    </source>
</evidence>
<dbReference type="GO" id="GO:0004386">
    <property type="term" value="F:helicase activity"/>
    <property type="evidence" value="ECO:0007669"/>
    <property type="project" value="UniProtKB-KW"/>
</dbReference>
<gene>
    <name evidence="6" type="ORF">CM240_0816</name>
</gene>
<dbReference type="FunFam" id="3.40.50.10810:FF:000054">
    <property type="entry name" value="Helicase, Snf2 family"/>
    <property type="match status" value="1"/>
</dbReference>
<evidence type="ECO:0000313" key="6">
    <source>
        <dbReference type="EMBL" id="CDM67981.1"/>
    </source>
</evidence>
<keyword evidence="6" id="KW-0347">Helicase</keyword>
<name>W6RTQ6_9CLOT</name>
<dbReference type="InterPro" id="IPR027417">
    <property type="entry name" value="P-loop_NTPase"/>
</dbReference>
<evidence type="ECO:0000259" key="3">
    <source>
        <dbReference type="PROSITE" id="PS50966"/>
    </source>
</evidence>
<dbReference type="InterPro" id="IPR000330">
    <property type="entry name" value="SNF2_N"/>
</dbReference>
<dbReference type="PANTHER" id="PTHR10799">
    <property type="entry name" value="SNF2/RAD54 HELICASE FAMILY"/>
    <property type="match status" value="1"/>
</dbReference>
<evidence type="ECO:0000256" key="1">
    <source>
        <dbReference type="ARBA" id="ARBA00022801"/>
    </source>
</evidence>
<reference evidence="6 7" key="1">
    <citation type="submission" date="2013-11" db="EMBL/GenBank/DDBJ databases">
        <title>Complete genome sequence of Clostridum sp. M2/40.</title>
        <authorList>
            <person name="Wibberg D."/>
            <person name="Puehler A."/>
            <person name="Schlueter A."/>
        </authorList>
    </citation>
    <scope>NUCLEOTIDE SEQUENCE [LARGE SCALE GENOMIC DNA]</scope>
    <source>
        <strain evidence="7">M2/40</strain>
    </source>
</reference>
<dbReference type="GO" id="GO:0016787">
    <property type="term" value="F:hydrolase activity"/>
    <property type="evidence" value="ECO:0007669"/>
    <property type="project" value="UniProtKB-KW"/>
</dbReference>
<keyword evidence="1" id="KW-0378">Hydrolase</keyword>
<accession>W6RTQ6</accession>
<dbReference type="STRING" id="1216932.CM240_0816"/>
<dbReference type="SMART" id="SM00490">
    <property type="entry name" value="HELICc"/>
    <property type="match status" value="1"/>
</dbReference>
<dbReference type="CDD" id="cd18793">
    <property type="entry name" value="SF2_C_SNF"/>
    <property type="match status" value="1"/>
</dbReference>
<dbReference type="eggNOG" id="COG0553">
    <property type="taxonomic scope" value="Bacteria"/>
</dbReference>
<feature type="domain" description="Helicase ATP-binding" evidence="4">
    <location>
        <begin position="620"/>
        <end position="777"/>
    </location>
</feature>
<organism evidence="6 7">
    <name type="scientific">Clostridium bornimense</name>
    <dbReference type="NCBI Taxonomy" id="1216932"/>
    <lineage>
        <taxon>Bacteria</taxon>
        <taxon>Bacillati</taxon>
        <taxon>Bacillota</taxon>
        <taxon>Clostridia</taxon>
        <taxon>Eubacteriales</taxon>
        <taxon>Clostridiaceae</taxon>
        <taxon>Clostridium</taxon>
    </lineage>
</organism>
<dbReference type="GO" id="GO:0005524">
    <property type="term" value="F:ATP binding"/>
    <property type="evidence" value="ECO:0007669"/>
    <property type="project" value="InterPro"/>
</dbReference>
<evidence type="ECO:0000259" key="4">
    <source>
        <dbReference type="PROSITE" id="PS51192"/>
    </source>
</evidence>
<dbReference type="SUPFAM" id="SSF52540">
    <property type="entry name" value="P-loop containing nucleoside triphosphate hydrolases"/>
    <property type="match status" value="2"/>
</dbReference>
<dbReference type="EMBL" id="HG917868">
    <property type="protein sequence ID" value="CDM67981.1"/>
    <property type="molecule type" value="Genomic_DNA"/>
</dbReference>
<dbReference type="InterPro" id="IPR007527">
    <property type="entry name" value="Znf_SWIM"/>
</dbReference>
<protein>
    <submittedName>
        <fullName evidence="6">SNF2 family helicase</fullName>
    </submittedName>
</protein>
<evidence type="ECO:0000256" key="2">
    <source>
        <dbReference type="PROSITE-ProRule" id="PRU00325"/>
    </source>
</evidence>
<dbReference type="AlphaFoldDB" id="W6RTQ6"/>
<dbReference type="PROSITE" id="PS50966">
    <property type="entry name" value="ZF_SWIM"/>
    <property type="match status" value="1"/>
</dbReference>
<keyword evidence="6" id="KW-0067">ATP-binding</keyword>
<dbReference type="HOGENOM" id="CLU_000315_21_1_9"/>